<protein>
    <submittedName>
        <fullName evidence="2">Uncharacterized protein</fullName>
    </submittedName>
</protein>
<dbReference type="Proteomes" id="UP001362999">
    <property type="component" value="Unassembled WGS sequence"/>
</dbReference>
<keyword evidence="3" id="KW-1185">Reference proteome</keyword>
<feature type="region of interest" description="Disordered" evidence="1">
    <location>
        <begin position="176"/>
        <end position="254"/>
    </location>
</feature>
<feature type="compositionally biased region" description="Basic and acidic residues" evidence="1">
    <location>
        <begin position="176"/>
        <end position="188"/>
    </location>
</feature>
<organism evidence="2 3">
    <name type="scientific">Favolaschia claudopus</name>
    <dbReference type="NCBI Taxonomy" id="2862362"/>
    <lineage>
        <taxon>Eukaryota</taxon>
        <taxon>Fungi</taxon>
        <taxon>Dikarya</taxon>
        <taxon>Basidiomycota</taxon>
        <taxon>Agaricomycotina</taxon>
        <taxon>Agaricomycetes</taxon>
        <taxon>Agaricomycetidae</taxon>
        <taxon>Agaricales</taxon>
        <taxon>Marasmiineae</taxon>
        <taxon>Mycenaceae</taxon>
        <taxon>Favolaschia</taxon>
    </lineage>
</organism>
<gene>
    <name evidence="2" type="ORF">R3P38DRAFT_3429682</name>
</gene>
<feature type="compositionally biased region" description="Acidic residues" evidence="1">
    <location>
        <begin position="244"/>
        <end position="253"/>
    </location>
</feature>
<dbReference type="AlphaFoldDB" id="A0AAV9ZV28"/>
<dbReference type="EMBL" id="JAWWNJ010000107">
    <property type="protein sequence ID" value="KAK6992789.1"/>
    <property type="molecule type" value="Genomic_DNA"/>
</dbReference>
<proteinExistence type="predicted"/>
<evidence type="ECO:0000313" key="2">
    <source>
        <dbReference type="EMBL" id="KAK6992789.1"/>
    </source>
</evidence>
<comment type="caution">
    <text evidence="2">The sequence shown here is derived from an EMBL/GenBank/DDBJ whole genome shotgun (WGS) entry which is preliminary data.</text>
</comment>
<evidence type="ECO:0000256" key="1">
    <source>
        <dbReference type="SAM" id="MobiDB-lite"/>
    </source>
</evidence>
<accession>A0AAV9ZV28</accession>
<feature type="region of interest" description="Disordered" evidence="1">
    <location>
        <begin position="391"/>
        <end position="411"/>
    </location>
</feature>
<feature type="compositionally biased region" description="Low complexity" evidence="1">
    <location>
        <begin position="221"/>
        <end position="236"/>
    </location>
</feature>
<sequence>MDQPSSPSIVPDFELASTPRSILPEVGAFVAFRIDPIASLSETAQQIPEVIEACNTLVCKQYVGFVAERDGLYMPWDPYNSCVVRLLRQGDPEDTPHDFTSSSMSVPILPMNKETHISGGPPLLCSKMLPWHDCYISASADAMVRSPSQWTTDHVEWTLNRAEQTRLRNYMIDDHAERQTRDRSRDPESSCPCPAKPETENNNPDDGSFHPDVAVGEALEVARPSSPVSQQSAAPSDCSADYSDISENEEWETREELDFKDDQGATDLMDLLFESTPSTEAMITVHFTHDLSTVAVINDPADYYSEVAVIQKIEKEAASRIEAYKVQKLQNDIKRAQEIDAAVYDDETNGMLIAHDSPPSSTQLRSSESLDHTQEVCELTPAMDSTLEEKITRSGEQLPPTARETSSSASPAALFSACREEMAPSSEPEGISVHESMVGTLKSRVVDRHPPSESKRRGIIFRVASN</sequence>
<name>A0AAV9ZV28_9AGAR</name>
<reference evidence="2 3" key="1">
    <citation type="journal article" date="2024" name="J Genomics">
        <title>Draft genome sequencing and assembly of Favolaschia claudopus CIRM-BRFM 2984 isolated from oak limbs.</title>
        <authorList>
            <person name="Navarro D."/>
            <person name="Drula E."/>
            <person name="Chaduli D."/>
            <person name="Cazenave R."/>
            <person name="Ahrendt S."/>
            <person name="Wang J."/>
            <person name="Lipzen A."/>
            <person name="Daum C."/>
            <person name="Barry K."/>
            <person name="Grigoriev I.V."/>
            <person name="Favel A."/>
            <person name="Rosso M.N."/>
            <person name="Martin F."/>
        </authorList>
    </citation>
    <scope>NUCLEOTIDE SEQUENCE [LARGE SCALE GENOMIC DNA]</scope>
    <source>
        <strain evidence="2 3">CIRM-BRFM 2984</strain>
    </source>
</reference>
<evidence type="ECO:0000313" key="3">
    <source>
        <dbReference type="Proteomes" id="UP001362999"/>
    </source>
</evidence>